<evidence type="ECO:0000313" key="2">
    <source>
        <dbReference type="Proteomes" id="UP000018144"/>
    </source>
</evidence>
<dbReference type="AlphaFoldDB" id="U4LEQ3"/>
<sequence length="54" mass="5746">MKHGETEREVTICGRRAGVLSQARSSRLVGSNLSFVLLQGFVGVHGGDGFVEVT</sequence>
<proteinExistence type="predicted"/>
<protein>
    <submittedName>
        <fullName evidence="1">Uncharacterized protein</fullName>
    </submittedName>
</protein>
<accession>U4LEQ3</accession>
<keyword evidence="2" id="KW-1185">Reference proteome</keyword>
<dbReference type="EMBL" id="HF935439">
    <property type="protein sequence ID" value="CCX30333.1"/>
    <property type="molecule type" value="Genomic_DNA"/>
</dbReference>
<dbReference type="Proteomes" id="UP000018144">
    <property type="component" value="Unassembled WGS sequence"/>
</dbReference>
<evidence type="ECO:0000313" key="1">
    <source>
        <dbReference type="EMBL" id="CCX30333.1"/>
    </source>
</evidence>
<gene>
    <name evidence="1" type="ORF">PCON_08530</name>
</gene>
<name>U4LEQ3_PYROM</name>
<reference evidence="1 2" key="1">
    <citation type="journal article" date="2013" name="PLoS Genet.">
        <title>The genome and development-dependent transcriptomes of Pyronema confluens: a window into fungal evolution.</title>
        <authorList>
            <person name="Traeger S."/>
            <person name="Altegoer F."/>
            <person name="Freitag M."/>
            <person name="Gabaldon T."/>
            <person name="Kempken F."/>
            <person name="Kumar A."/>
            <person name="Marcet-Houben M."/>
            <person name="Poggeler S."/>
            <person name="Stajich J.E."/>
            <person name="Nowrousian M."/>
        </authorList>
    </citation>
    <scope>NUCLEOTIDE SEQUENCE [LARGE SCALE GENOMIC DNA]</scope>
    <source>
        <strain evidence="2">CBS 100304</strain>
        <tissue evidence="1">Vegetative mycelium</tissue>
    </source>
</reference>
<organism evidence="1 2">
    <name type="scientific">Pyronema omphalodes (strain CBS 100304)</name>
    <name type="common">Pyronema confluens</name>
    <dbReference type="NCBI Taxonomy" id="1076935"/>
    <lineage>
        <taxon>Eukaryota</taxon>
        <taxon>Fungi</taxon>
        <taxon>Dikarya</taxon>
        <taxon>Ascomycota</taxon>
        <taxon>Pezizomycotina</taxon>
        <taxon>Pezizomycetes</taxon>
        <taxon>Pezizales</taxon>
        <taxon>Pyronemataceae</taxon>
        <taxon>Pyronema</taxon>
    </lineage>
</organism>